<evidence type="ECO:0000313" key="2">
    <source>
        <dbReference type="EMBL" id="GBN33360.1"/>
    </source>
</evidence>
<feature type="region of interest" description="Disordered" evidence="1">
    <location>
        <begin position="1"/>
        <end position="26"/>
    </location>
</feature>
<dbReference type="Proteomes" id="UP000499080">
    <property type="component" value="Unassembled WGS sequence"/>
</dbReference>
<dbReference type="AlphaFoldDB" id="A0A4Y2N433"/>
<gene>
    <name evidence="2" type="ORF">AVEN_145214_1</name>
</gene>
<sequence>MNINFPPTLQWPDEETSRDEPARSHQQDKALLYTIIPLLSLRRDIFDLMNNPTLKPRKGYLRTCRANVSHGQMTNTTFYSPDFHVIRT</sequence>
<organism evidence="2 3">
    <name type="scientific">Araneus ventricosus</name>
    <name type="common">Orbweaver spider</name>
    <name type="synonym">Epeira ventricosa</name>
    <dbReference type="NCBI Taxonomy" id="182803"/>
    <lineage>
        <taxon>Eukaryota</taxon>
        <taxon>Metazoa</taxon>
        <taxon>Ecdysozoa</taxon>
        <taxon>Arthropoda</taxon>
        <taxon>Chelicerata</taxon>
        <taxon>Arachnida</taxon>
        <taxon>Araneae</taxon>
        <taxon>Araneomorphae</taxon>
        <taxon>Entelegynae</taxon>
        <taxon>Araneoidea</taxon>
        <taxon>Araneidae</taxon>
        <taxon>Araneus</taxon>
    </lineage>
</organism>
<accession>A0A4Y2N433</accession>
<proteinExistence type="predicted"/>
<comment type="caution">
    <text evidence="2">The sequence shown here is derived from an EMBL/GenBank/DDBJ whole genome shotgun (WGS) entry which is preliminary data.</text>
</comment>
<name>A0A4Y2N433_ARAVE</name>
<keyword evidence="3" id="KW-1185">Reference proteome</keyword>
<reference evidence="2 3" key="1">
    <citation type="journal article" date="2019" name="Sci. Rep.">
        <title>Orb-weaving spider Araneus ventricosus genome elucidates the spidroin gene catalogue.</title>
        <authorList>
            <person name="Kono N."/>
            <person name="Nakamura H."/>
            <person name="Ohtoshi R."/>
            <person name="Moran D.A.P."/>
            <person name="Shinohara A."/>
            <person name="Yoshida Y."/>
            <person name="Fujiwara M."/>
            <person name="Mori M."/>
            <person name="Tomita M."/>
            <person name="Arakawa K."/>
        </authorList>
    </citation>
    <scope>NUCLEOTIDE SEQUENCE [LARGE SCALE GENOMIC DNA]</scope>
</reference>
<evidence type="ECO:0000313" key="3">
    <source>
        <dbReference type="Proteomes" id="UP000499080"/>
    </source>
</evidence>
<protein>
    <submittedName>
        <fullName evidence="2">Uncharacterized protein</fullName>
    </submittedName>
</protein>
<evidence type="ECO:0000256" key="1">
    <source>
        <dbReference type="SAM" id="MobiDB-lite"/>
    </source>
</evidence>
<dbReference type="EMBL" id="BGPR01008366">
    <property type="protein sequence ID" value="GBN33360.1"/>
    <property type="molecule type" value="Genomic_DNA"/>
</dbReference>